<evidence type="ECO:0000313" key="2">
    <source>
        <dbReference type="EMBL" id="KAJ2688074.1"/>
    </source>
</evidence>
<feature type="region of interest" description="Disordered" evidence="1">
    <location>
        <begin position="301"/>
        <end position="366"/>
    </location>
</feature>
<dbReference type="CDD" id="cd00076">
    <property type="entry name" value="HFD_SF"/>
    <property type="match status" value="1"/>
</dbReference>
<evidence type="ECO:0008006" key="4">
    <source>
        <dbReference type="Google" id="ProtNLM"/>
    </source>
</evidence>
<feature type="compositionally biased region" description="Low complexity" evidence="1">
    <location>
        <begin position="959"/>
        <end position="970"/>
    </location>
</feature>
<dbReference type="InterPro" id="IPR009072">
    <property type="entry name" value="Histone-fold"/>
</dbReference>
<evidence type="ECO:0000256" key="1">
    <source>
        <dbReference type="SAM" id="MobiDB-lite"/>
    </source>
</evidence>
<accession>A0A9W8L5J3</accession>
<dbReference type="GO" id="GO:0046982">
    <property type="term" value="F:protein heterodimerization activity"/>
    <property type="evidence" value="ECO:0007669"/>
    <property type="project" value="InterPro"/>
</dbReference>
<feature type="compositionally biased region" description="Polar residues" evidence="1">
    <location>
        <begin position="42"/>
        <end position="55"/>
    </location>
</feature>
<feature type="region of interest" description="Disordered" evidence="1">
    <location>
        <begin position="42"/>
        <end position="114"/>
    </location>
</feature>
<protein>
    <recommendedName>
        <fullName evidence="4">Bromodomain associated domain-containing protein</fullName>
    </recommendedName>
</protein>
<feature type="compositionally biased region" description="Polar residues" evidence="1">
    <location>
        <begin position="355"/>
        <end position="366"/>
    </location>
</feature>
<feature type="compositionally biased region" description="Pro residues" evidence="1">
    <location>
        <begin position="1020"/>
        <end position="1029"/>
    </location>
</feature>
<feature type="compositionally biased region" description="Low complexity" evidence="1">
    <location>
        <begin position="1008"/>
        <end position="1019"/>
    </location>
</feature>
<feature type="compositionally biased region" description="Basic and acidic residues" evidence="1">
    <location>
        <begin position="1051"/>
        <end position="1067"/>
    </location>
</feature>
<feature type="compositionally biased region" description="Low complexity" evidence="1">
    <location>
        <begin position="1030"/>
        <end position="1048"/>
    </location>
</feature>
<organism evidence="2 3">
    <name type="scientific">Coemansia spiralis</name>
    <dbReference type="NCBI Taxonomy" id="417178"/>
    <lineage>
        <taxon>Eukaryota</taxon>
        <taxon>Fungi</taxon>
        <taxon>Fungi incertae sedis</taxon>
        <taxon>Zoopagomycota</taxon>
        <taxon>Kickxellomycotina</taxon>
        <taxon>Kickxellomycetes</taxon>
        <taxon>Kickxellales</taxon>
        <taxon>Kickxellaceae</taxon>
        <taxon>Coemansia</taxon>
    </lineage>
</organism>
<name>A0A9W8L5J3_9FUNG</name>
<sequence length="1067" mass="115068">MSGVSAFEFADSSALTGRGVNRKPLSSLGLESMAGIVMNAQQSEDGVEQLSSRTAASPYPYAKHTDSSNGHGVPSHERLPAQSSTNDNNNGGARASSGAGDKTSHVRSNSQRMDVTIADTAPVQPVEGEVATIKTNGIKDNTTQAFIPERTLRGSSVRPTSQLLTHEGSRAARPTSTLLDRRAHSTGCASRMKGAVESHHEEAMRRSVHRLISATTRFDSVTGGALSLMADIARLYLMRIGEASRARADMANRTEPNFYDVCDASTIDLGLDWSLLHSWVEDWKEDVGTSLSSEICCQGDSQMLDAPSTSEKRRSDADDYEHLASQKRSNSWDGRTQDAAANDDSLLPRRMSDGDQLNSPTIGPCNGTSHSITPGYYADAGSDVDAMLSDLDLGCLLLNDVDMTDGIVPPHLPPLVPMLEPGEGERMPGDLTTPVRGELSPARAETNGTPATRARDAPVSASINGGESMGSEAGADDDGPESEQARLLQIATSSLSMLPPLIVKDKPLYGFYRPETKFDASCAPDDALPDFEVPEEAFVPALENIAQHLALVDKIKPGHPMFLQGNATKRNVLGDLEEQWRQARYSQHQNISDEIAELAIQEMDESPMPMRPQRLDYSEDTLNLDSSAVVHKADDYHVPAVSISHDTEIEGEVEHVEVPCTDMTIADDVLDMDMDVDIDLDILNSLPETRLDGSDFGDPLFDSNLDLQDFSEPAMPIAEETPEPPAPLEPVDLPISSGLRGTGKDHWAQEWFTPAMASRLCQLTADDVTPCDSLFLADPWVNNRNSIDDIARAFVDSEGGGHLHEKTPLDGAGPHGHSAPNGSGSALRWMLHHLMQAKGANAAESLYTGRSSLAGGVSGDGVTQYLGRMFSLIRASAEEEAEQVVSGALRLSKDKEASTKAAPEQDKLTEQLIAGAEKRVPWSQNKLDIHLIESKIVNREPQKAEIAPQMLPTPSVDTPLASRRPSLPTSSPMPPPPPPPPPLPAPEQSQPVVEQPPPVFKQTPPTVELLEQPLPALDQPLPPSAPELPQPVVEQLPPLLVPEQQQQQRQDAADKADGETEALPHFE</sequence>
<feature type="region of interest" description="Disordered" evidence="1">
    <location>
        <begin position="420"/>
        <end position="483"/>
    </location>
</feature>
<comment type="caution">
    <text evidence="2">The sequence shown here is derived from an EMBL/GenBank/DDBJ whole genome shotgun (WGS) entry which is preliminary data.</text>
</comment>
<evidence type="ECO:0000313" key="3">
    <source>
        <dbReference type="Proteomes" id="UP001151516"/>
    </source>
</evidence>
<feature type="compositionally biased region" description="Low complexity" evidence="1">
    <location>
        <begin position="86"/>
        <end position="101"/>
    </location>
</feature>
<feature type="region of interest" description="Disordered" evidence="1">
    <location>
        <begin position="155"/>
        <end position="174"/>
    </location>
</feature>
<keyword evidence="3" id="KW-1185">Reference proteome</keyword>
<feature type="compositionally biased region" description="Pro residues" evidence="1">
    <location>
        <begin position="971"/>
        <end position="985"/>
    </location>
</feature>
<dbReference type="EMBL" id="JANBTX010000055">
    <property type="protein sequence ID" value="KAJ2688074.1"/>
    <property type="molecule type" value="Genomic_DNA"/>
</dbReference>
<feature type="compositionally biased region" description="Basic and acidic residues" evidence="1">
    <location>
        <begin position="799"/>
        <end position="808"/>
    </location>
</feature>
<dbReference type="Gene3D" id="1.10.20.10">
    <property type="entry name" value="Histone, subunit A"/>
    <property type="match status" value="1"/>
</dbReference>
<proteinExistence type="predicted"/>
<dbReference type="Proteomes" id="UP001151516">
    <property type="component" value="Unassembled WGS sequence"/>
</dbReference>
<dbReference type="AlphaFoldDB" id="A0A9W8L5J3"/>
<feature type="compositionally biased region" description="Basic and acidic residues" evidence="1">
    <location>
        <begin position="310"/>
        <end position="324"/>
    </location>
</feature>
<feature type="region of interest" description="Disordered" evidence="1">
    <location>
        <begin position="798"/>
        <end position="821"/>
    </location>
</feature>
<reference evidence="2" key="1">
    <citation type="submission" date="2022-07" db="EMBL/GenBank/DDBJ databases">
        <title>Phylogenomic reconstructions and comparative analyses of Kickxellomycotina fungi.</title>
        <authorList>
            <person name="Reynolds N.K."/>
            <person name="Stajich J.E."/>
            <person name="Barry K."/>
            <person name="Grigoriev I.V."/>
            <person name="Crous P."/>
            <person name="Smith M.E."/>
        </authorList>
    </citation>
    <scope>NUCLEOTIDE SEQUENCE</scope>
    <source>
        <strain evidence="2">CBS 109367</strain>
    </source>
</reference>
<gene>
    <name evidence="2" type="ORF">IWW39_002492</name>
</gene>
<dbReference type="OrthoDB" id="436852at2759"/>
<feature type="region of interest" description="Disordered" evidence="1">
    <location>
        <begin position="943"/>
        <end position="1067"/>
    </location>
</feature>
<feature type="compositionally biased region" description="Polar residues" evidence="1">
    <location>
        <begin position="155"/>
        <end position="164"/>
    </location>
</feature>